<dbReference type="SUPFAM" id="SSF81524">
    <property type="entry name" value="14 kDa protein of cytochrome bc1 complex (Ubiquinol-cytochrome c reductase)"/>
    <property type="match status" value="1"/>
</dbReference>
<evidence type="ECO:0000313" key="16">
    <source>
        <dbReference type="EMBL" id="PJF19332.1"/>
    </source>
</evidence>
<reference evidence="16 17" key="1">
    <citation type="submission" date="2016-10" db="EMBL/GenBank/DDBJ databases">
        <title>The genome of Paramicrosporidium saccamoebae is the missing link in understanding Cryptomycota and Microsporidia evolution.</title>
        <authorList>
            <person name="Quandt C.A."/>
            <person name="Beaudet D."/>
            <person name="Corsaro D."/>
            <person name="Michel R."/>
            <person name="Corradi N."/>
            <person name="James T."/>
        </authorList>
    </citation>
    <scope>NUCLEOTIDE SEQUENCE [LARGE SCALE GENOMIC DNA]</scope>
    <source>
        <strain evidence="16 17">KSL3</strain>
    </source>
</reference>
<keyword evidence="10" id="KW-0472">Membrane</keyword>
<dbReference type="PROSITE" id="PS00028">
    <property type="entry name" value="ZINC_FINGER_C2H2_1"/>
    <property type="match status" value="1"/>
</dbReference>
<name>A0A2H9TNN8_9FUNG</name>
<dbReference type="GO" id="GO:0031053">
    <property type="term" value="P:primary miRNA processing"/>
    <property type="evidence" value="ECO:0007669"/>
    <property type="project" value="TreeGrafter"/>
</dbReference>
<dbReference type="AlphaFoldDB" id="A0A2H9TNN8"/>
<dbReference type="PANTHER" id="PTHR13165:SF0">
    <property type="entry name" value="SERRATE RNA EFFECTOR MOLECULE HOMOLOG"/>
    <property type="match status" value="1"/>
</dbReference>
<proteinExistence type="inferred from homology"/>
<keyword evidence="17" id="KW-1185">Reference proteome</keyword>
<dbReference type="InterPro" id="IPR036544">
    <property type="entry name" value="QCR7_sf"/>
</dbReference>
<feature type="compositionally biased region" description="Basic and acidic residues" evidence="14">
    <location>
        <begin position="560"/>
        <end position="571"/>
    </location>
</feature>
<evidence type="ECO:0000256" key="1">
    <source>
        <dbReference type="ARBA" id="ARBA00004123"/>
    </source>
</evidence>
<feature type="compositionally biased region" description="Basic and acidic residues" evidence="14">
    <location>
        <begin position="526"/>
        <end position="548"/>
    </location>
</feature>
<gene>
    <name evidence="16" type="ORF">PSACC_00825</name>
</gene>
<keyword evidence="5" id="KW-0813">Transport</keyword>
<keyword evidence="6" id="KW-0679">Respiratory chain</keyword>
<dbReference type="InterPro" id="IPR039727">
    <property type="entry name" value="SE/Ars2"/>
</dbReference>
<feature type="domain" description="C2H2-type" evidence="15">
    <location>
        <begin position="469"/>
        <end position="492"/>
    </location>
</feature>
<evidence type="ECO:0000256" key="13">
    <source>
        <dbReference type="PROSITE-ProRule" id="PRU00042"/>
    </source>
</evidence>
<evidence type="ECO:0000256" key="11">
    <source>
        <dbReference type="ARBA" id="ARBA00023242"/>
    </source>
</evidence>
<dbReference type="Proteomes" id="UP000240830">
    <property type="component" value="Unassembled WGS sequence"/>
</dbReference>
<dbReference type="GO" id="GO:0008270">
    <property type="term" value="F:zinc ion binding"/>
    <property type="evidence" value="ECO:0007669"/>
    <property type="project" value="UniProtKB-KW"/>
</dbReference>
<dbReference type="STRING" id="1246581.A0A2H9TNN8"/>
<dbReference type="GO" id="GO:0045275">
    <property type="term" value="C:respiratory chain complex III"/>
    <property type="evidence" value="ECO:0007669"/>
    <property type="project" value="InterPro"/>
</dbReference>
<dbReference type="OrthoDB" id="342064at2759"/>
<comment type="subcellular location">
    <subcellularLocation>
        <location evidence="2">Mitochondrion inner membrane</location>
        <topology evidence="2">Peripheral membrane protein</topology>
        <orientation evidence="2">Matrix side</orientation>
    </subcellularLocation>
    <subcellularLocation>
        <location evidence="1">Nucleus</location>
    </subcellularLocation>
</comment>
<evidence type="ECO:0000256" key="6">
    <source>
        <dbReference type="ARBA" id="ARBA00022660"/>
    </source>
</evidence>
<dbReference type="InterPro" id="IPR013087">
    <property type="entry name" value="Znf_C2H2_type"/>
</dbReference>
<dbReference type="Pfam" id="PF02271">
    <property type="entry name" value="UCR_14kD"/>
    <property type="match status" value="1"/>
</dbReference>
<comment type="similarity">
    <text evidence="3">Belongs to the ARS2 family.</text>
</comment>
<evidence type="ECO:0000256" key="3">
    <source>
        <dbReference type="ARBA" id="ARBA00005407"/>
    </source>
</evidence>
<dbReference type="GO" id="GO:0016604">
    <property type="term" value="C:nuclear body"/>
    <property type="evidence" value="ECO:0007669"/>
    <property type="project" value="TreeGrafter"/>
</dbReference>
<keyword evidence="13" id="KW-0863">Zinc-finger</keyword>
<dbReference type="GO" id="GO:0006122">
    <property type="term" value="P:mitochondrial electron transport, ubiquinol to cytochrome c"/>
    <property type="evidence" value="ECO:0007669"/>
    <property type="project" value="InterPro"/>
</dbReference>
<evidence type="ECO:0000313" key="17">
    <source>
        <dbReference type="Proteomes" id="UP000240830"/>
    </source>
</evidence>
<accession>A0A2H9TNN8</accession>
<dbReference type="EMBL" id="MTSL01000065">
    <property type="protein sequence ID" value="PJF19332.1"/>
    <property type="molecule type" value="Genomic_DNA"/>
</dbReference>
<evidence type="ECO:0000256" key="5">
    <source>
        <dbReference type="ARBA" id="ARBA00022448"/>
    </source>
</evidence>
<dbReference type="PROSITE" id="PS50157">
    <property type="entry name" value="ZINC_FINGER_C2H2_2"/>
    <property type="match status" value="1"/>
</dbReference>
<evidence type="ECO:0000256" key="2">
    <source>
        <dbReference type="ARBA" id="ARBA00004443"/>
    </source>
</evidence>
<evidence type="ECO:0000256" key="8">
    <source>
        <dbReference type="ARBA" id="ARBA00022982"/>
    </source>
</evidence>
<organism evidence="16 17">
    <name type="scientific">Paramicrosporidium saccamoebae</name>
    <dbReference type="NCBI Taxonomy" id="1246581"/>
    <lineage>
        <taxon>Eukaryota</taxon>
        <taxon>Fungi</taxon>
        <taxon>Fungi incertae sedis</taxon>
        <taxon>Cryptomycota</taxon>
        <taxon>Cryptomycota incertae sedis</taxon>
        <taxon>Paramicrosporidium</taxon>
    </lineage>
</organism>
<dbReference type="InterPro" id="IPR003197">
    <property type="entry name" value="QCR7"/>
</dbReference>
<dbReference type="InterPro" id="IPR007042">
    <property type="entry name" value="SERRATE/Ars2_C"/>
</dbReference>
<evidence type="ECO:0000256" key="4">
    <source>
        <dbReference type="ARBA" id="ARBA00008554"/>
    </source>
</evidence>
<evidence type="ECO:0000259" key="15">
    <source>
        <dbReference type="PROSITE" id="PS50157"/>
    </source>
</evidence>
<keyword evidence="8" id="KW-0249">Electron transport</keyword>
<evidence type="ECO:0000256" key="12">
    <source>
        <dbReference type="ARBA" id="ARBA00031684"/>
    </source>
</evidence>
<keyword evidence="13" id="KW-0862">Zinc</keyword>
<protein>
    <recommendedName>
        <fullName evidence="12">Complex III subunit 7</fullName>
    </recommendedName>
</protein>
<dbReference type="GO" id="GO:0005743">
    <property type="term" value="C:mitochondrial inner membrane"/>
    <property type="evidence" value="ECO:0007669"/>
    <property type="project" value="UniProtKB-SubCell"/>
</dbReference>
<evidence type="ECO:0000256" key="10">
    <source>
        <dbReference type="ARBA" id="ARBA00023136"/>
    </source>
</evidence>
<sequence>MKDDLIPEEHDIVYQALKRLTDKEMFDRTFRLRRAVQLNMTKEVLPPEEWIPLEKEQKEQVDFDTFVPGPSLAARFTEAARNNGAGKSPTLNVLGASRSEHSGGRSAGPYDRPSGYRRDRPRSLEDVLDSDELLASDQFSRYAEVEGTADPMIAYKEYLKKHRQAILGRYFSRHKGEGCANAKEQVTQRCANFMERLSAGSLDEISLEDGEDLHVEGERSVEGATKTRSFPASMSLPTRLQGALQKRQSLITLSNISPMVTREELEELFRGCSDKFIVLELGLPMADKGNYRMGWATFEESADLMPIVTEIEEKIMHGDKIYCSAQKSFSLQFKIARPVFSGESRMAKDFEQAKSLMIALDKCSGIEHALLESISGRPGQISLDLVILYLRQVHYVCYYSGVSAQGPNDLVRLAGDLYLRSSPQADANPAEDAESFDQSIVDLQDNLTTSYDPISEDTYKQQCIDEGRYRCVHCSKLFKSPDFVVKHLRLKHEDVVKTATLDTAMINAFFAHPILNAIPTAAVVRRRSDPSIDRPLRDRDHRGRDSRSRSHRPPPPPKDAVQDPRRMRQYMDWDAPAAGDLEISYD</sequence>
<keyword evidence="13" id="KW-0479">Metal-binding</keyword>
<evidence type="ECO:0000256" key="9">
    <source>
        <dbReference type="ARBA" id="ARBA00023128"/>
    </source>
</evidence>
<comment type="caution">
    <text evidence="16">The sequence shown here is derived from an EMBL/GenBank/DDBJ whole genome shotgun (WGS) entry which is preliminary data.</text>
</comment>
<feature type="region of interest" description="Disordered" evidence="14">
    <location>
        <begin position="524"/>
        <end position="586"/>
    </location>
</feature>
<dbReference type="PANTHER" id="PTHR13165">
    <property type="entry name" value="ARSENITE-RESISTANCE PROTEIN 2"/>
    <property type="match status" value="1"/>
</dbReference>
<comment type="similarity">
    <text evidence="4">Belongs to the UQCRB/QCR7 family.</text>
</comment>
<dbReference type="Pfam" id="PF04959">
    <property type="entry name" value="ARS2"/>
    <property type="match status" value="1"/>
</dbReference>
<keyword evidence="11" id="KW-0539">Nucleus</keyword>
<evidence type="ECO:0000256" key="7">
    <source>
        <dbReference type="ARBA" id="ARBA00022792"/>
    </source>
</evidence>
<evidence type="ECO:0000256" key="14">
    <source>
        <dbReference type="SAM" id="MobiDB-lite"/>
    </source>
</evidence>
<keyword evidence="7" id="KW-0999">Mitochondrion inner membrane</keyword>
<feature type="region of interest" description="Disordered" evidence="14">
    <location>
        <begin position="81"/>
        <end position="122"/>
    </location>
</feature>
<dbReference type="Gene3D" id="1.10.1090.10">
    <property type="entry name" value="Cytochrome b-c1 complex subunit 7"/>
    <property type="match status" value="1"/>
</dbReference>
<keyword evidence="9" id="KW-0496">Mitochondrion</keyword>